<feature type="non-terminal residue" evidence="2">
    <location>
        <position position="1"/>
    </location>
</feature>
<sequence length="74" mass="8760">TPYLTVYTILEDKIKLIQRLFSEMSGVRKNVTHIAVIFLDGEDLSYEDSRSISHIVQQHRKDIKIFTVVFRNRH</sequence>
<feature type="non-terminal residue" evidence="2">
    <location>
        <position position="74"/>
    </location>
</feature>
<dbReference type="InterPro" id="IPR036465">
    <property type="entry name" value="vWFA_dom_sf"/>
</dbReference>
<name>A0A0B6YTP6_9EUPU</name>
<proteinExistence type="predicted"/>
<dbReference type="AlphaFoldDB" id="A0A0B6YTP6"/>
<reference evidence="2" key="1">
    <citation type="submission" date="2014-12" db="EMBL/GenBank/DDBJ databases">
        <title>Insight into the proteome of Arion vulgaris.</title>
        <authorList>
            <person name="Aradska J."/>
            <person name="Bulat T."/>
            <person name="Smidak R."/>
            <person name="Sarate P."/>
            <person name="Gangsoo J."/>
            <person name="Sialana F."/>
            <person name="Bilban M."/>
            <person name="Lubec G."/>
        </authorList>
    </citation>
    <scope>NUCLEOTIDE SEQUENCE</scope>
    <source>
        <tissue evidence="2">Skin</tissue>
    </source>
</reference>
<accession>A0A0B6YTP6</accession>
<dbReference type="InterPro" id="IPR002035">
    <property type="entry name" value="VWF_A"/>
</dbReference>
<evidence type="ECO:0000259" key="1">
    <source>
        <dbReference type="Pfam" id="PF00092"/>
    </source>
</evidence>
<feature type="domain" description="VWFA" evidence="1">
    <location>
        <begin position="16"/>
        <end position="73"/>
    </location>
</feature>
<dbReference type="Gene3D" id="3.40.50.410">
    <property type="entry name" value="von Willebrand factor, type A domain"/>
    <property type="match status" value="1"/>
</dbReference>
<dbReference type="SUPFAM" id="SSF53300">
    <property type="entry name" value="vWA-like"/>
    <property type="match status" value="1"/>
</dbReference>
<evidence type="ECO:0000313" key="2">
    <source>
        <dbReference type="EMBL" id="CEK58865.1"/>
    </source>
</evidence>
<dbReference type="EMBL" id="HACG01012000">
    <property type="protein sequence ID" value="CEK58865.1"/>
    <property type="molecule type" value="Transcribed_RNA"/>
</dbReference>
<organism evidence="2">
    <name type="scientific">Arion vulgaris</name>
    <dbReference type="NCBI Taxonomy" id="1028688"/>
    <lineage>
        <taxon>Eukaryota</taxon>
        <taxon>Metazoa</taxon>
        <taxon>Spiralia</taxon>
        <taxon>Lophotrochozoa</taxon>
        <taxon>Mollusca</taxon>
        <taxon>Gastropoda</taxon>
        <taxon>Heterobranchia</taxon>
        <taxon>Euthyneura</taxon>
        <taxon>Panpulmonata</taxon>
        <taxon>Eupulmonata</taxon>
        <taxon>Stylommatophora</taxon>
        <taxon>Helicina</taxon>
        <taxon>Arionoidea</taxon>
        <taxon>Arionidae</taxon>
        <taxon>Arion</taxon>
    </lineage>
</organism>
<protein>
    <recommendedName>
        <fullName evidence="1">VWFA domain-containing protein</fullName>
    </recommendedName>
</protein>
<dbReference type="Pfam" id="PF00092">
    <property type="entry name" value="VWA"/>
    <property type="match status" value="1"/>
</dbReference>
<gene>
    <name evidence="2" type="primary">ORF34435</name>
</gene>